<evidence type="ECO:0000256" key="6">
    <source>
        <dbReference type="PROSITE-ProRule" id="PRU01398"/>
    </source>
</evidence>
<comment type="PTM">
    <text evidence="6">Ubiquitinated in the presence of host E1 ubiquitin-activating enzyme, E2 ubiquitin-conjugating enzyme and ubiquitin.</text>
</comment>
<feature type="active site" description="Glycyl thioester intermediate" evidence="6">
    <location>
        <position position="1317"/>
    </location>
</feature>
<protein>
    <recommendedName>
        <fullName evidence="2">RING-type E3 ubiquitin transferase</fullName>
        <ecNumber evidence="2">2.3.2.27</ecNumber>
    </recommendedName>
</protein>
<dbReference type="InterPro" id="IPR046673">
    <property type="entry name" value="ToxA_N"/>
</dbReference>
<evidence type="ECO:0000313" key="9">
    <source>
        <dbReference type="Proteomes" id="UP000325723"/>
    </source>
</evidence>
<comment type="caution">
    <text evidence="8">The sequence shown here is derived from an EMBL/GenBank/DDBJ whole genome shotgun (WGS) entry which is preliminary data.</text>
</comment>
<dbReference type="InterPro" id="IPR050216">
    <property type="entry name" value="LRR_domain-containing"/>
</dbReference>
<keyword evidence="6" id="KW-1035">Host cytoplasm</keyword>
<keyword evidence="3" id="KW-0433">Leucine-rich repeat</keyword>
<keyword evidence="6" id="KW-0833">Ubl conjugation pathway</keyword>
<keyword evidence="5" id="KW-0843">Virulence</keyword>
<dbReference type="GO" id="GO:0005576">
    <property type="term" value="C:extracellular region"/>
    <property type="evidence" value="ECO:0007669"/>
    <property type="project" value="UniProtKB-UniRule"/>
</dbReference>
<keyword evidence="6" id="KW-0832">Ubl conjugation</keyword>
<dbReference type="PANTHER" id="PTHR48051:SF1">
    <property type="entry name" value="RAS SUPPRESSOR PROTEIN 1"/>
    <property type="match status" value="1"/>
</dbReference>
<dbReference type="SUPFAM" id="SSF52075">
    <property type="entry name" value="Outer arm dynein light chain 1"/>
    <property type="match status" value="1"/>
</dbReference>
<keyword evidence="6" id="KW-0808">Transferase</keyword>
<dbReference type="InterPro" id="IPR032675">
    <property type="entry name" value="LRR_dom_sf"/>
</dbReference>
<evidence type="ECO:0000256" key="4">
    <source>
        <dbReference type="ARBA" id="ARBA00022737"/>
    </source>
</evidence>
<dbReference type="Proteomes" id="UP000325723">
    <property type="component" value="Unassembled WGS sequence"/>
</dbReference>
<feature type="domain" description="NEL" evidence="7">
    <location>
        <begin position="1225"/>
        <end position="1551"/>
    </location>
</feature>
<dbReference type="EC" id="2.3.2.27" evidence="2"/>
<dbReference type="Gene3D" id="3.80.10.10">
    <property type="entry name" value="Ribonuclease Inhibitor"/>
    <property type="match status" value="1"/>
</dbReference>
<dbReference type="GO" id="GO:0061630">
    <property type="term" value="F:ubiquitin protein ligase activity"/>
    <property type="evidence" value="ECO:0007669"/>
    <property type="project" value="UniProtKB-EC"/>
</dbReference>
<organism evidence="8 9">
    <name type="scientific">Pseudomonas fluorescens</name>
    <dbReference type="NCBI Taxonomy" id="294"/>
    <lineage>
        <taxon>Bacteria</taxon>
        <taxon>Pseudomonadati</taxon>
        <taxon>Pseudomonadota</taxon>
        <taxon>Gammaproteobacteria</taxon>
        <taxon>Pseudomonadales</taxon>
        <taxon>Pseudomonadaceae</taxon>
        <taxon>Pseudomonas</taxon>
    </lineage>
</organism>
<evidence type="ECO:0000256" key="1">
    <source>
        <dbReference type="ARBA" id="ARBA00000900"/>
    </source>
</evidence>
<evidence type="ECO:0000313" key="8">
    <source>
        <dbReference type="EMBL" id="VVO66979.1"/>
    </source>
</evidence>
<keyword evidence="6" id="KW-0964">Secreted</keyword>
<dbReference type="PROSITE" id="PS52053">
    <property type="entry name" value="NEL"/>
    <property type="match status" value="1"/>
</dbReference>
<dbReference type="InterPro" id="IPR029487">
    <property type="entry name" value="NEL_dom"/>
</dbReference>
<evidence type="ECO:0000256" key="5">
    <source>
        <dbReference type="ARBA" id="ARBA00023026"/>
    </source>
</evidence>
<dbReference type="Pfam" id="PF14496">
    <property type="entry name" value="NEL"/>
    <property type="match status" value="1"/>
</dbReference>
<evidence type="ECO:0000256" key="3">
    <source>
        <dbReference type="ARBA" id="ARBA00022614"/>
    </source>
</evidence>
<reference evidence="8 9" key="1">
    <citation type="submission" date="2019-09" db="EMBL/GenBank/DDBJ databases">
        <authorList>
            <person name="Chandra G."/>
            <person name="Truman W A."/>
        </authorList>
    </citation>
    <scope>NUCLEOTIDE SEQUENCE [LARGE SCALE GENOMIC DNA]</scope>
    <source>
        <strain evidence="8">PS900</strain>
    </source>
</reference>
<dbReference type="Pfam" id="PF20178">
    <property type="entry name" value="ToxA_N"/>
    <property type="match status" value="1"/>
</dbReference>
<name>A0A8H2RQR3_PSEFL</name>
<comment type="catalytic activity">
    <reaction evidence="1">
        <text>S-ubiquitinyl-[E2 ubiquitin-conjugating enzyme]-L-cysteine + [acceptor protein]-L-lysine = [E2 ubiquitin-conjugating enzyme]-L-cysteine + N(6)-ubiquitinyl-[acceptor protein]-L-lysine.</text>
        <dbReference type="EC" id="2.3.2.27"/>
    </reaction>
</comment>
<evidence type="ECO:0000259" key="7">
    <source>
        <dbReference type="PROSITE" id="PS52053"/>
    </source>
</evidence>
<accession>A0A8H2RQR3</accession>
<dbReference type="GO" id="GO:0016567">
    <property type="term" value="P:protein ubiquitination"/>
    <property type="evidence" value="ECO:0007669"/>
    <property type="project" value="InterPro"/>
</dbReference>
<evidence type="ECO:0000256" key="2">
    <source>
        <dbReference type="ARBA" id="ARBA00012483"/>
    </source>
</evidence>
<comment type="similarity">
    <text evidence="6">Belongs to the LRR-containing bacterial E3 ligase family.</text>
</comment>
<gene>
    <name evidence="8" type="ORF">PS900_01098</name>
</gene>
<dbReference type="EMBL" id="CABVIE010000003">
    <property type="protein sequence ID" value="VVO66979.1"/>
    <property type="molecule type" value="Genomic_DNA"/>
</dbReference>
<sequence length="1551" mass="175729">MHHPHRISDSLANDLADQSIHFDLVRKTIPSWLSEASLSRITALKTDRVSIPDWQANAAQALQERLKQGIKLGWTAQNDVDRAVSELQDVYAFAKPLLQQALKDRFGVEEDVEEIWLRLYAPAKTSWWVHDFSGGTTSRTVSLLDAALHNFSRDETFTQDSEFITRPDARGHFGVVQLKHKLSIEQFKSLCRELDIGAQYQQHLNEFLLPHNRVASNVLRHKVTLSHKAALNIAAHMALMKNDIEQDAFDVVQGLLDDRKDLRWNGRSIDCYNLSMMDIQLTGIVLIIPDTNAATGPVPLIAYVPHDPQHPLKQYPSSLEFMAELTRQLRDASAPKSYQQFFSQFVPHQQRGHFFAGLNDRLSKVKWQPATPGSNLPSWRETPVDNPNLQFSLSSVRIDRETVFKGDLWGYFHRQKINKVLNDAQDIAISTEYADRMARWAWWDNLEKMLSDILNAALLVVTPLVPGMGELMLAYTAYQLTNEVVEGIVDLAEGRLAEAGEQTIGVLESIVQLGAFAAAGAIGNVARAKLSPFFEGLKPVQSTDGRTRLWNPDLGPYQQSDLALPTDARPDAQGIYQHQGQQILRLDDQLFAVQTDPVTGQHRIQHPQRPDAYTPNLRHNSHGAWVSETENPREWEGTTLMRRLGHTTDAFNDVQLERIRLISGTEEAALRRMHVDNTPPPPLLTDTLQHLGATVNPPVALSPDITLLFSDFPELPAQVVENIMAGATPSEHQYIERKLRLPLRLKTQARELQFEVQSVRAAQGLYLDALSNIDTERLAFGALRLHTNMFGDLRIEIRQGTLDGELRCSAGPEDATQVRVLIRDNSGKYQVRDASNQSIHDADIFFEALLHAMGNEGKRALGYKPGDAEHFRQWVIVKSAPPSERRTVLATPPIRPIVEHETMLLVRGGGLSKEGKTLHERIQDLHPHFSEAEVDVFASALTARGEPLSAMEEQEKDLAELRGILHRWEPLQLYIPDSEDYRAFNAGVSHIVERLTDSFERKNTELGSRTDPSSYSLDLSSLMLPLDLEIWWSKLPALKKYFHKVTVIKLNDTRFSSERYGVLKDFPNLRELNANRCELRRLPFDIGAMRKLERLRLSANTITFTHEAVQRLFRLTNLELLELDDNPLTIPPDISFMRKLMLLGLRNTRITTWPVGIFSESAPRNFILDMRGNTINVIPDVRPRSNAAWIIGQTRLDTENLSTYNGLVFNEIRRQLGLSNEFGSLPPPGVPYSTSVWSGIPELDAERIKHWEKLKHEPNAEPFMSFINGARNFADYKTDGEARTQLLERLWRMLDATYIDTRLREKLFAMAGDPVRCADAGAQLFNNMGIEVLAFEAYSGSTDPAQLENKLVTLTKGSARLELVNDIARADMSSREGDPDEVEVYLAYQTGLAKRLGLPWQSEDMLHRPVSGVTDAMIDGAYDTILSLEQGDGLVNKMLELDFWERFLRETYPSQFEENKQVYLSKSERLDTLLSTQLEWVNSTQLTKIQRMDLRNKLIELMNGFSIQEDTVFSGTPISDDIYNRLLVDLGDEEKELSRRLTREALARANI</sequence>
<dbReference type="PANTHER" id="PTHR48051">
    <property type="match status" value="1"/>
</dbReference>
<proteinExistence type="inferred from homology"/>
<dbReference type="Gene3D" id="1.20.58.360">
    <property type="entry name" value="Shigella T3SS effector IpaH defines"/>
    <property type="match status" value="1"/>
</dbReference>
<dbReference type="GO" id="GO:0005737">
    <property type="term" value="C:cytoplasm"/>
    <property type="evidence" value="ECO:0007669"/>
    <property type="project" value="TreeGrafter"/>
</dbReference>
<dbReference type="RefSeq" id="WP_150757258.1">
    <property type="nucleotide sequence ID" value="NZ_CABVIE010000003.1"/>
</dbReference>
<keyword evidence="4" id="KW-0677">Repeat</keyword>